<evidence type="ECO:0000313" key="3">
    <source>
        <dbReference type="Proteomes" id="UP000608024"/>
    </source>
</evidence>
<gene>
    <name evidence="2" type="ORF">GCM10018785_52890</name>
</gene>
<reference evidence="2" key="1">
    <citation type="journal article" date="2014" name="Int. J. Syst. Evol. Microbiol.">
        <title>Complete genome sequence of Corynebacterium casei LMG S-19264T (=DSM 44701T), isolated from a smear-ripened cheese.</title>
        <authorList>
            <consortium name="US DOE Joint Genome Institute (JGI-PGF)"/>
            <person name="Walter F."/>
            <person name="Albersmeier A."/>
            <person name="Kalinowski J."/>
            <person name="Ruckert C."/>
        </authorList>
    </citation>
    <scope>NUCLEOTIDE SEQUENCE</scope>
    <source>
        <strain evidence="2">JCM 4784</strain>
    </source>
</reference>
<keyword evidence="3" id="KW-1185">Reference proteome</keyword>
<keyword evidence="1" id="KW-0812">Transmembrane</keyword>
<sequence>MRDRHPGAGGARTGREPVAGERTTLRAVAVLPVPPMAAGLLPLLSTAVDLAVIGHHDAIARAAVTVVDVAANLLGASPLGLRIPPNLAAGAGDEEQTRRLTTTGTAVALATGCAVAVLLPGALCGHAVAGPPGAFAAFVAYWAAGLLLTAVAVRRHEGAAVPVGAGT</sequence>
<dbReference type="EMBL" id="BNBT01000101">
    <property type="protein sequence ID" value="GHE78096.1"/>
    <property type="molecule type" value="Genomic_DNA"/>
</dbReference>
<keyword evidence="1" id="KW-1133">Transmembrane helix</keyword>
<comment type="caution">
    <text evidence="2">The sequence shown here is derived from an EMBL/GenBank/DDBJ whole genome shotgun (WGS) entry which is preliminary data.</text>
</comment>
<reference evidence="2" key="2">
    <citation type="submission" date="2020-09" db="EMBL/GenBank/DDBJ databases">
        <authorList>
            <person name="Sun Q."/>
            <person name="Ohkuma M."/>
        </authorList>
    </citation>
    <scope>NUCLEOTIDE SEQUENCE</scope>
    <source>
        <strain evidence="2">JCM 4784</strain>
    </source>
</reference>
<feature type="transmembrane region" description="Helical" evidence="1">
    <location>
        <begin position="106"/>
        <end position="128"/>
    </location>
</feature>
<keyword evidence="1" id="KW-0472">Membrane</keyword>
<protein>
    <submittedName>
        <fullName evidence="2">Uncharacterized protein</fullName>
    </submittedName>
</protein>
<proteinExistence type="predicted"/>
<feature type="transmembrane region" description="Helical" evidence="1">
    <location>
        <begin position="134"/>
        <end position="153"/>
    </location>
</feature>
<evidence type="ECO:0000256" key="1">
    <source>
        <dbReference type="SAM" id="Phobius"/>
    </source>
</evidence>
<accession>A0A919DT58</accession>
<dbReference type="AlphaFoldDB" id="A0A919DT58"/>
<evidence type="ECO:0000313" key="2">
    <source>
        <dbReference type="EMBL" id="GHE78096.1"/>
    </source>
</evidence>
<dbReference type="Proteomes" id="UP000608024">
    <property type="component" value="Unassembled WGS sequence"/>
</dbReference>
<name>A0A919DT58_9ACTN</name>
<organism evidence="2 3">
    <name type="scientific">Streptomyces longispororuber</name>
    <dbReference type="NCBI Taxonomy" id="68230"/>
    <lineage>
        <taxon>Bacteria</taxon>
        <taxon>Bacillati</taxon>
        <taxon>Actinomycetota</taxon>
        <taxon>Actinomycetes</taxon>
        <taxon>Kitasatosporales</taxon>
        <taxon>Streptomycetaceae</taxon>
        <taxon>Streptomyces</taxon>
    </lineage>
</organism>